<comment type="caution">
    <text evidence="1">The sequence shown here is derived from an EMBL/GenBank/DDBJ whole genome shotgun (WGS) entry which is preliminary data.</text>
</comment>
<name>A0A2M7SBB6_9BACT</name>
<protein>
    <recommendedName>
        <fullName evidence="3">PD-(D/E)XK nuclease superfamily protein</fullName>
    </recommendedName>
</protein>
<reference evidence="2" key="1">
    <citation type="submission" date="2017-09" db="EMBL/GenBank/DDBJ databases">
        <title>Depth-based differentiation of microbial function through sediment-hosted aquifers and enrichment of novel symbionts in the deep terrestrial subsurface.</title>
        <authorList>
            <person name="Probst A.J."/>
            <person name="Ladd B."/>
            <person name="Jarett J.K."/>
            <person name="Geller-Mcgrath D.E."/>
            <person name="Sieber C.M.K."/>
            <person name="Emerson J.B."/>
            <person name="Anantharaman K."/>
            <person name="Thomas B.C."/>
            <person name="Malmstrom R."/>
            <person name="Stieglmeier M."/>
            <person name="Klingl A."/>
            <person name="Woyke T."/>
            <person name="Ryan C.M."/>
            <person name="Banfield J.F."/>
        </authorList>
    </citation>
    <scope>NUCLEOTIDE SEQUENCE [LARGE SCALE GENOMIC DNA]</scope>
</reference>
<dbReference type="AlphaFoldDB" id="A0A2M7SBB6"/>
<dbReference type="EMBL" id="PFMR01000168">
    <property type="protein sequence ID" value="PIZ16750.1"/>
    <property type="molecule type" value="Genomic_DNA"/>
</dbReference>
<gene>
    <name evidence="1" type="ORF">COY52_06185</name>
</gene>
<evidence type="ECO:0008006" key="3">
    <source>
        <dbReference type="Google" id="ProtNLM"/>
    </source>
</evidence>
<accession>A0A2M7SBB6</accession>
<proteinExistence type="predicted"/>
<dbReference type="Proteomes" id="UP000229307">
    <property type="component" value="Unassembled WGS sequence"/>
</dbReference>
<evidence type="ECO:0000313" key="2">
    <source>
        <dbReference type="Proteomes" id="UP000229307"/>
    </source>
</evidence>
<organism evidence="1 2">
    <name type="scientific">Candidatus Desantisbacteria bacterium CG_4_10_14_0_8_um_filter_48_22</name>
    <dbReference type="NCBI Taxonomy" id="1974543"/>
    <lineage>
        <taxon>Bacteria</taxon>
        <taxon>Candidatus Desantisiibacteriota</taxon>
    </lineage>
</organism>
<evidence type="ECO:0000313" key="1">
    <source>
        <dbReference type="EMBL" id="PIZ16750.1"/>
    </source>
</evidence>
<sequence length="397" mass="46840">MDGNNFFISLSKYRPEIGRDPREDFLTEAFAYLLRLDKELLSQIAEYLLRNSGIVGARVIREISISINKDESVLVETQKSHESGRPDLEISGDNFLIAVECKYGSGLGSSQLQRYLKDLQGGDKEYKYLLLLSEENRSVDARTLRNSCFLRNSKSDRDCFLWSEICRIILNRSKMLNAKSDANIKKVVIRDFLDYLEEEGMSYRELKATDYNEWERTRVFLKGLRKTFESICSNLQDLYIKRKLFRKYSNRFLTNLEQNPISTKYDGDKKDDTGIYQKFIFRHYRKDRLGFIVQLYLYHGDITIWMGVAWSKSVNDRLAGRSRFEKIKRYLKKKWGRNGEIWDSENYGSSYSRGIRLKDLLKGKRNKNIEEALISYCRDTMREIEKTGIIDLIIRRR</sequence>